<proteinExistence type="predicted"/>
<organism evidence="1 2">
    <name type="scientific">Streptomyces agglomeratus</name>
    <dbReference type="NCBI Taxonomy" id="285458"/>
    <lineage>
        <taxon>Bacteria</taxon>
        <taxon>Bacillati</taxon>
        <taxon>Actinomycetota</taxon>
        <taxon>Actinomycetes</taxon>
        <taxon>Kitasatosporales</taxon>
        <taxon>Streptomycetaceae</taxon>
        <taxon>Streptomyces</taxon>
    </lineage>
</organism>
<gene>
    <name evidence="1" type="ORF">AS594_38355</name>
</gene>
<protein>
    <submittedName>
        <fullName evidence="1">Uncharacterized protein</fullName>
    </submittedName>
</protein>
<dbReference type="Proteomes" id="UP000095759">
    <property type="component" value="Unassembled WGS sequence"/>
</dbReference>
<keyword evidence="2" id="KW-1185">Reference proteome</keyword>
<reference evidence="1 2" key="1">
    <citation type="submission" date="2016-08" db="EMBL/GenBank/DDBJ databases">
        <title>Complete genome sequence of Streptomyces agglomeratus strain 6-3-2, a novel anti-MRSA actinomycete isolated from Wuli of Tebit, China.</title>
        <authorList>
            <person name="Chen X."/>
        </authorList>
    </citation>
    <scope>NUCLEOTIDE SEQUENCE [LARGE SCALE GENOMIC DNA]</scope>
    <source>
        <strain evidence="1 2">6-3-2</strain>
    </source>
</reference>
<name>A0A1E5NYP5_9ACTN</name>
<evidence type="ECO:0000313" key="1">
    <source>
        <dbReference type="EMBL" id="OEJ21433.1"/>
    </source>
</evidence>
<dbReference type="EMBL" id="MEHJ01000002">
    <property type="protein sequence ID" value="OEJ21433.1"/>
    <property type="molecule type" value="Genomic_DNA"/>
</dbReference>
<comment type="caution">
    <text evidence="1">The sequence shown here is derived from an EMBL/GenBank/DDBJ whole genome shotgun (WGS) entry which is preliminary data.</text>
</comment>
<dbReference type="AlphaFoldDB" id="A0A1E5NYP5"/>
<accession>A0A1E5NYP5</accession>
<evidence type="ECO:0000313" key="2">
    <source>
        <dbReference type="Proteomes" id="UP000095759"/>
    </source>
</evidence>
<sequence length="277" mass="31266">MLAQWLRSQRENAGMNYTQMAFRTEKVRWASLPKNESAKCSADTLLRAASGARGVPRRKVVLAYAGACGANLAEADRLWKAARYRQTQDAEPLKEKPKHIARVRDFADLHLALVDLYRKDGARSCQEVEELSGGRLSHSTVWRVLNEQTGRPTRDFVTHFARACGVRDVALSDWEQAWDRAEHRRTGGRKRNSRRPVIATSGSMIYLDRARDAGGQDMWKLSQTMAVPENELLERLEEIALGDCVLSSKELEAARSIQTSQRSARSLLALHAGWHRD</sequence>
<dbReference type="STRING" id="285458.BGM19_38480"/>